<dbReference type="EMBL" id="BGPR01000256">
    <property type="protein sequence ID" value="GBM08366.1"/>
    <property type="molecule type" value="Genomic_DNA"/>
</dbReference>
<sequence>MVKNQDQDNLEESEEEDISTDVVSHADAASALELALCYVEQHAADTPFDVMQHRIIVYLNPRRTEDDRAPCKNQRANKINRTVLQIPIYRTVQEILKAIDLSIRTINRNGTASYDFHIDGYKLYTMLWKERI</sequence>
<evidence type="ECO:0000313" key="2">
    <source>
        <dbReference type="EMBL" id="GBM08366.1"/>
    </source>
</evidence>
<dbReference type="AlphaFoldDB" id="A0A4Y2CWQ7"/>
<evidence type="ECO:0000313" key="3">
    <source>
        <dbReference type="Proteomes" id="UP000499080"/>
    </source>
</evidence>
<evidence type="ECO:0000256" key="1">
    <source>
        <dbReference type="SAM" id="MobiDB-lite"/>
    </source>
</evidence>
<keyword evidence="3" id="KW-1185">Reference proteome</keyword>
<gene>
    <name evidence="2" type="ORF">AVEN_108366_1</name>
</gene>
<accession>A0A4Y2CWQ7</accession>
<comment type="caution">
    <text evidence="2">The sequence shown here is derived from an EMBL/GenBank/DDBJ whole genome shotgun (WGS) entry which is preliminary data.</text>
</comment>
<dbReference type="Proteomes" id="UP000499080">
    <property type="component" value="Unassembled WGS sequence"/>
</dbReference>
<protein>
    <submittedName>
        <fullName evidence="2">Uncharacterized protein</fullName>
    </submittedName>
</protein>
<feature type="region of interest" description="Disordered" evidence="1">
    <location>
        <begin position="1"/>
        <end position="22"/>
    </location>
</feature>
<feature type="compositionally biased region" description="Acidic residues" evidence="1">
    <location>
        <begin position="8"/>
        <end position="19"/>
    </location>
</feature>
<name>A0A4Y2CWQ7_ARAVE</name>
<reference evidence="2 3" key="1">
    <citation type="journal article" date="2019" name="Sci. Rep.">
        <title>Orb-weaving spider Araneus ventricosus genome elucidates the spidroin gene catalogue.</title>
        <authorList>
            <person name="Kono N."/>
            <person name="Nakamura H."/>
            <person name="Ohtoshi R."/>
            <person name="Moran D.A.P."/>
            <person name="Shinohara A."/>
            <person name="Yoshida Y."/>
            <person name="Fujiwara M."/>
            <person name="Mori M."/>
            <person name="Tomita M."/>
            <person name="Arakawa K."/>
        </authorList>
    </citation>
    <scope>NUCLEOTIDE SEQUENCE [LARGE SCALE GENOMIC DNA]</scope>
</reference>
<organism evidence="2 3">
    <name type="scientific">Araneus ventricosus</name>
    <name type="common">Orbweaver spider</name>
    <name type="synonym">Epeira ventricosa</name>
    <dbReference type="NCBI Taxonomy" id="182803"/>
    <lineage>
        <taxon>Eukaryota</taxon>
        <taxon>Metazoa</taxon>
        <taxon>Ecdysozoa</taxon>
        <taxon>Arthropoda</taxon>
        <taxon>Chelicerata</taxon>
        <taxon>Arachnida</taxon>
        <taxon>Araneae</taxon>
        <taxon>Araneomorphae</taxon>
        <taxon>Entelegynae</taxon>
        <taxon>Araneoidea</taxon>
        <taxon>Araneidae</taxon>
        <taxon>Araneus</taxon>
    </lineage>
</organism>
<proteinExistence type="predicted"/>